<comment type="caution">
    <text evidence="2">The sequence shown here is derived from an EMBL/GenBank/DDBJ whole genome shotgun (WGS) entry which is preliminary data.</text>
</comment>
<organism evidence="2 3">
    <name type="scientific">Saponaria officinalis</name>
    <name type="common">Common soapwort</name>
    <name type="synonym">Lychnis saponaria</name>
    <dbReference type="NCBI Taxonomy" id="3572"/>
    <lineage>
        <taxon>Eukaryota</taxon>
        <taxon>Viridiplantae</taxon>
        <taxon>Streptophyta</taxon>
        <taxon>Embryophyta</taxon>
        <taxon>Tracheophyta</taxon>
        <taxon>Spermatophyta</taxon>
        <taxon>Magnoliopsida</taxon>
        <taxon>eudicotyledons</taxon>
        <taxon>Gunneridae</taxon>
        <taxon>Pentapetalae</taxon>
        <taxon>Caryophyllales</taxon>
        <taxon>Caryophyllaceae</taxon>
        <taxon>Caryophylleae</taxon>
        <taxon>Saponaria</taxon>
    </lineage>
</organism>
<evidence type="ECO:0000313" key="3">
    <source>
        <dbReference type="Proteomes" id="UP001443914"/>
    </source>
</evidence>
<keyword evidence="1" id="KW-1133">Transmembrane helix</keyword>
<keyword evidence="1" id="KW-0472">Membrane</keyword>
<feature type="transmembrane region" description="Helical" evidence="1">
    <location>
        <begin position="117"/>
        <end position="136"/>
    </location>
</feature>
<reference evidence="2" key="1">
    <citation type="submission" date="2024-03" db="EMBL/GenBank/DDBJ databases">
        <title>WGS assembly of Saponaria officinalis var. Norfolk2.</title>
        <authorList>
            <person name="Jenkins J."/>
            <person name="Shu S."/>
            <person name="Grimwood J."/>
            <person name="Barry K."/>
            <person name="Goodstein D."/>
            <person name="Schmutz J."/>
            <person name="Leebens-Mack J."/>
            <person name="Osbourn A."/>
        </authorList>
    </citation>
    <scope>NUCLEOTIDE SEQUENCE [LARGE SCALE GENOMIC DNA]</scope>
    <source>
        <strain evidence="2">JIC</strain>
    </source>
</reference>
<keyword evidence="1" id="KW-0812">Transmembrane</keyword>
<sequence length="154" mass="18033">MEVISRENNTLFIEEDAFYNLCLTKDDEYMLPRDKDKLPSSGFYIQVSYNKFLPHKQNTPFSSFDTCFTFPPSSENPGIMVLKRICCYETLPKHISQLMAFRIQNFIEKLTREASSYGVLVPIYISIMATVFLPQVKHLFHSYKIRILDNHAFN</sequence>
<protein>
    <submittedName>
        <fullName evidence="2">Uncharacterized protein</fullName>
    </submittedName>
</protein>
<dbReference type="Proteomes" id="UP001443914">
    <property type="component" value="Unassembled WGS sequence"/>
</dbReference>
<dbReference type="AlphaFoldDB" id="A0AAW1I6W7"/>
<name>A0AAW1I6W7_SAPOF</name>
<dbReference type="EMBL" id="JBDFQZ010000010">
    <property type="protein sequence ID" value="KAK9685014.1"/>
    <property type="molecule type" value="Genomic_DNA"/>
</dbReference>
<keyword evidence="3" id="KW-1185">Reference proteome</keyword>
<gene>
    <name evidence="2" type="ORF">RND81_10G249900</name>
</gene>
<evidence type="ECO:0000313" key="2">
    <source>
        <dbReference type="EMBL" id="KAK9685014.1"/>
    </source>
</evidence>
<evidence type="ECO:0000256" key="1">
    <source>
        <dbReference type="SAM" id="Phobius"/>
    </source>
</evidence>
<accession>A0AAW1I6W7</accession>
<proteinExistence type="predicted"/>